<keyword evidence="1" id="KW-1133">Transmembrane helix</keyword>
<protein>
    <submittedName>
        <fullName evidence="2">Uncharacterized protein</fullName>
    </submittedName>
</protein>
<dbReference type="EMBL" id="JACVVX010000001">
    <property type="protein sequence ID" value="MBD0413513.1"/>
    <property type="molecule type" value="Genomic_DNA"/>
</dbReference>
<comment type="caution">
    <text evidence="2">The sequence shown here is derived from an EMBL/GenBank/DDBJ whole genome shotgun (WGS) entry which is preliminary data.</text>
</comment>
<keyword evidence="1" id="KW-0812">Transmembrane</keyword>
<name>A0A8J6PT97_9HYPH</name>
<feature type="transmembrane region" description="Helical" evidence="1">
    <location>
        <begin position="38"/>
        <end position="61"/>
    </location>
</feature>
<sequence>MLNTDLWLKVICGLMINAVLFGVGLVTVLMLPLTSDNLMLWIPVVVVASFLTTPFLTGLVARRMRIRNWGRDGWREGDAISG</sequence>
<evidence type="ECO:0000256" key="1">
    <source>
        <dbReference type="SAM" id="Phobius"/>
    </source>
</evidence>
<accession>A0A8J6PT97</accession>
<dbReference type="Proteomes" id="UP000643405">
    <property type="component" value="Unassembled WGS sequence"/>
</dbReference>
<keyword evidence="3" id="KW-1185">Reference proteome</keyword>
<evidence type="ECO:0000313" key="2">
    <source>
        <dbReference type="EMBL" id="MBD0413513.1"/>
    </source>
</evidence>
<feature type="transmembrane region" description="Helical" evidence="1">
    <location>
        <begin position="7"/>
        <end position="32"/>
    </location>
</feature>
<reference evidence="2" key="1">
    <citation type="submission" date="2020-09" db="EMBL/GenBank/DDBJ databases">
        <title>Genome seq and assembly of Tianweitania sp.</title>
        <authorList>
            <person name="Chhetri G."/>
        </authorList>
    </citation>
    <scope>NUCLEOTIDE SEQUENCE</scope>
    <source>
        <strain evidence="2">Rool2</strain>
    </source>
</reference>
<gene>
    <name evidence="2" type="ORF">ICI42_02490</name>
</gene>
<keyword evidence="1" id="KW-0472">Membrane</keyword>
<organism evidence="2 3">
    <name type="scientific">Oryzicola mucosus</name>
    <dbReference type="NCBI Taxonomy" id="2767425"/>
    <lineage>
        <taxon>Bacteria</taxon>
        <taxon>Pseudomonadati</taxon>
        <taxon>Pseudomonadota</taxon>
        <taxon>Alphaproteobacteria</taxon>
        <taxon>Hyphomicrobiales</taxon>
        <taxon>Phyllobacteriaceae</taxon>
        <taxon>Oryzicola</taxon>
    </lineage>
</organism>
<dbReference type="RefSeq" id="WP_188162941.1">
    <property type="nucleotide sequence ID" value="NZ_JACVVX010000001.1"/>
</dbReference>
<dbReference type="AlphaFoldDB" id="A0A8J6PT97"/>
<proteinExistence type="predicted"/>
<evidence type="ECO:0000313" key="3">
    <source>
        <dbReference type="Proteomes" id="UP000643405"/>
    </source>
</evidence>